<accession>A0ABP3I368</accession>
<dbReference type="EMBL" id="BAAABX010000007">
    <property type="protein sequence ID" value="GAA0388927.1"/>
    <property type="molecule type" value="Genomic_DNA"/>
</dbReference>
<dbReference type="SMART" id="SM00421">
    <property type="entry name" value="HTH_LUXR"/>
    <property type="match status" value="1"/>
</dbReference>
<protein>
    <recommendedName>
        <fullName evidence="2">HTH luxR-type domain-containing protein</fullName>
    </recommendedName>
</protein>
<gene>
    <name evidence="3" type="ORF">GCM10010357_07020</name>
</gene>
<dbReference type="Gene3D" id="1.10.10.10">
    <property type="entry name" value="Winged helix-like DNA-binding domain superfamily/Winged helix DNA-binding domain"/>
    <property type="match status" value="1"/>
</dbReference>
<evidence type="ECO:0000259" key="2">
    <source>
        <dbReference type="SMART" id="SM00421"/>
    </source>
</evidence>
<evidence type="ECO:0000313" key="4">
    <source>
        <dbReference type="Proteomes" id="UP001500879"/>
    </source>
</evidence>
<dbReference type="RefSeq" id="WP_344019663.1">
    <property type="nucleotide sequence ID" value="NZ_BAAABX010000007.1"/>
</dbReference>
<dbReference type="SUPFAM" id="SSF46894">
    <property type="entry name" value="C-terminal effector domain of the bipartite response regulators"/>
    <property type="match status" value="1"/>
</dbReference>
<evidence type="ECO:0000313" key="3">
    <source>
        <dbReference type="EMBL" id="GAA0388927.1"/>
    </source>
</evidence>
<keyword evidence="4" id="KW-1185">Reference proteome</keyword>
<feature type="region of interest" description="Disordered" evidence="1">
    <location>
        <begin position="1"/>
        <end position="34"/>
    </location>
</feature>
<proteinExistence type="predicted"/>
<dbReference type="InterPro" id="IPR016032">
    <property type="entry name" value="Sig_transdc_resp-reg_C-effctor"/>
</dbReference>
<evidence type="ECO:0000256" key="1">
    <source>
        <dbReference type="SAM" id="MobiDB-lite"/>
    </source>
</evidence>
<dbReference type="Pfam" id="PF13412">
    <property type="entry name" value="HTH_24"/>
    <property type="match status" value="1"/>
</dbReference>
<dbReference type="InterPro" id="IPR036388">
    <property type="entry name" value="WH-like_DNA-bd_sf"/>
</dbReference>
<feature type="domain" description="HTH luxR-type" evidence="2">
    <location>
        <begin position="163"/>
        <end position="220"/>
    </location>
</feature>
<comment type="caution">
    <text evidence="3">The sequence shown here is derived from an EMBL/GenBank/DDBJ whole genome shotgun (WGS) entry which is preliminary data.</text>
</comment>
<feature type="compositionally biased region" description="Basic and acidic residues" evidence="1">
    <location>
        <begin position="12"/>
        <end position="27"/>
    </location>
</feature>
<dbReference type="Proteomes" id="UP001500879">
    <property type="component" value="Unassembled WGS sequence"/>
</dbReference>
<organism evidence="3 4">
    <name type="scientific">Streptomyces luteireticuli</name>
    <dbReference type="NCBI Taxonomy" id="173858"/>
    <lineage>
        <taxon>Bacteria</taxon>
        <taxon>Bacillati</taxon>
        <taxon>Actinomycetota</taxon>
        <taxon>Actinomycetes</taxon>
        <taxon>Kitasatosporales</taxon>
        <taxon>Streptomycetaceae</taxon>
        <taxon>Streptomyces</taxon>
    </lineage>
</organism>
<dbReference type="InterPro" id="IPR000792">
    <property type="entry name" value="Tscrpt_reg_LuxR_C"/>
</dbReference>
<sequence length="245" mass="26058">MPGAIGPAVVGDAERERRAGQHGREWPQEGPPATGAAVEVVTGTQAVAHRLTRLRLGAVEEVCALVRNRPWVDTGDARGVRHRTVVDRRVRPAPVDRAGAHLVRIAERVPAELFLADRRDGLLVLAAPEAEPAALAVGPGELLDSLVLLFEAMWREARPLWPSAGPDATDLAVLSLLLSGLTDASVAKQLGLGLRTVQRRVKRLMELAGVTTRLQLGWTAAERGWTATAPGPAGTACAPALPRTR</sequence>
<reference evidence="4" key="1">
    <citation type="journal article" date="2019" name="Int. J. Syst. Evol. Microbiol.">
        <title>The Global Catalogue of Microorganisms (GCM) 10K type strain sequencing project: providing services to taxonomists for standard genome sequencing and annotation.</title>
        <authorList>
            <consortium name="The Broad Institute Genomics Platform"/>
            <consortium name="The Broad Institute Genome Sequencing Center for Infectious Disease"/>
            <person name="Wu L."/>
            <person name="Ma J."/>
        </authorList>
    </citation>
    <scope>NUCLEOTIDE SEQUENCE [LARGE SCALE GENOMIC DNA]</scope>
    <source>
        <strain evidence="4">JCM 4788</strain>
    </source>
</reference>
<name>A0ABP3I368_9ACTN</name>